<evidence type="ECO:0000313" key="2">
    <source>
        <dbReference type="EMBL" id="KIY52022.1"/>
    </source>
</evidence>
<dbReference type="Proteomes" id="UP000054144">
    <property type="component" value="Unassembled WGS sequence"/>
</dbReference>
<dbReference type="AlphaFoldDB" id="A0A0D7AK98"/>
<proteinExistence type="predicted"/>
<sequence>MREEIRRRAVKDVRIVGTFNGVVYHFRLSFVFMDDTALRFDPTPMAIDMNDFYRAKVLVQFKLYPMSHSPGCDHLIFPVDPRHGMTGDDVLRFMFETYKSDNFRFNNQGSGCLHWCLVVTQALSRARIISSNAENVIHQWERDQVRKYAPIFPSERQLGTFF</sequence>
<evidence type="ECO:0000313" key="3">
    <source>
        <dbReference type="Proteomes" id="UP000054144"/>
    </source>
</evidence>
<dbReference type="Pfam" id="PF24968">
    <property type="entry name" value="DUF7770"/>
    <property type="match status" value="1"/>
</dbReference>
<name>A0A0D7AK98_9AGAR</name>
<feature type="domain" description="DUF7770" evidence="1">
    <location>
        <begin position="24"/>
        <end position="162"/>
    </location>
</feature>
<organism evidence="2 3">
    <name type="scientific">Fistulina hepatica ATCC 64428</name>
    <dbReference type="NCBI Taxonomy" id="1128425"/>
    <lineage>
        <taxon>Eukaryota</taxon>
        <taxon>Fungi</taxon>
        <taxon>Dikarya</taxon>
        <taxon>Basidiomycota</taxon>
        <taxon>Agaricomycotina</taxon>
        <taxon>Agaricomycetes</taxon>
        <taxon>Agaricomycetidae</taxon>
        <taxon>Agaricales</taxon>
        <taxon>Fistulinaceae</taxon>
        <taxon>Fistulina</taxon>
    </lineage>
</organism>
<protein>
    <recommendedName>
        <fullName evidence="1">DUF7770 domain-containing protein</fullName>
    </recommendedName>
</protein>
<evidence type="ECO:0000259" key="1">
    <source>
        <dbReference type="Pfam" id="PF24968"/>
    </source>
</evidence>
<gene>
    <name evidence="2" type="ORF">FISHEDRAFT_35936</name>
</gene>
<dbReference type="InterPro" id="IPR056672">
    <property type="entry name" value="DUF7770"/>
</dbReference>
<keyword evidence="3" id="KW-1185">Reference proteome</keyword>
<dbReference type="EMBL" id="KN881646">
    <property type="protein sequence ID" value="KIY52022.1"/>
    <property type="molecule type" value="Genomic_DNA"/>
</dbReference>
<reference evidence="2 3" key="1">
    <citation type="journal article" date="2015" name="Fungal Genet. Biol.">
        <title>Evolution of novel wood decay mechanisms in Agaricales revealed by the genome sequences of Fistulina hepatica and Cylindrobasidium torrendii.</title>
        <authorList>
            <person name="Floudas D."/>
            <person name="Held B.W."/>
            <person name="Riley R."/>
            <person name="Nagy L.G."/>
            <person name="Koehler G."/>
            <person name="Ransdell A.S."/>
            <person name="Younus H."/>
            <person name="Chow J."/>
            <person name="Chiniquy J."/>
            <person name="Lipzen A."/>
            <person name="Tritt A."/>
            <person name="Sun H."/>
            <person name="Haridas S."/>
            <person name="LaButti K."/>
            <person name="Ohm R.A."/>
            <person name="Kues U."/>
            <person name="Blanchette R.A."/>
            <person name="Grigoriev I.V."/>
            <person name="Minto R.E."/>
            <person name="Hibbett D.S."/>
        </authorList>
    </citation>
    <scope>NUCLEOTIDE SEQUENCE [LARGE SCALE GENOMIC DNA]</scope>
    <source>
        <strain evidence="2 3">ATCC 64428</strain>
    </source>
</reference>
<dbReference type="OrthoDB" id="3527137at2759"/>
<accession>A0A0D7AK98</accession>